<reference evidence="3" key="1">
    <citation type="journal article" date="2019" name="Int. J. Syst. Evol. Microbiol.">
        <title>The Global Catalogue of Microorganisms (GCM) 10K type strain sequencing project: providing services to taxonomists for standard genome sequencing and annotation.</title>
        <authorList>
            <consortium name="The Broad Institute Genomics Platform"/>
            <consortium name="The Broad Institute Genome Sequencing Center for Infectious Disease"/>
            <person name="Wu L."/>
            <person name="Ma J."/>
        </authorList>
    </citation>
    <scope>NUCLEOTIDE SEQUENCE [LARGE SCALE GENOMIC DNA]</scope>
    <source>
        <strain evidence="3">CGMCC 1.16306</strain>
    </source>
</reference>
<evidence type="ECO:0000256" key="1">
    <source>
        <dbReference type="SAM" id="Coils"/>
    </source>
</evidence>
<dbReference type="Pfam" id="PF10737">
    <property type="entry name" value="GerPC"/>
    <property type="match status" value="1"/>
</dbReference>
<dbReference type="Proteomes" id="UP001596022">
    <property type="component" value="Unassembled WGS sequence"/>
</dbReference>
<comment type="caution">
    <text evidence="2">The sequence shown here is derived from an EMBL/GenBank/DDBJ whole genome shotgun (WGS) entry which is preliminary data.</text>
</comment>
<feature type="coiled-coil region" evidence="1">
    <location>
        <begin position="12"/>
        <end position="46"/>
    </location>
</feature>
<protein>
    <submittedName>
        <fullName evidence="2">Spore germination protein GerPC</fullName>
    </submittedName>
</protein>
<evidence type="ECO:0000313" key="3">
    <source>
        <dbReference type="Proteomes" id="UP001596022"/>
    </source>
</evidence>
<evidence type="ECO:0000313" key="2">
    <source>
        <dbReference type="EMBL" id="MFC4617753.1"/>
    </source>
</evidence>
<dbReference type="RefSeq" id="WP_376844780.1">
    <property type="nucleotide sequence ID" value="NZ_JBHSFW010000001.1"/>
</dbReference>
<name>A0ABV9GI11_9BACL</name>
<gene>
    <name evidence="2" type="primary">gerPC</name>
    <name evidence="2" type="ORF">ACFO4N_03315</name>
</gene>
<sequence length="216" mass="25499">MPYQAFDLNEYIRQTNNNLRYLHEQIKNLNQAVTELQETTERLQSQKPMEYHYNFDQLKIERLEGTLNIGLCPAQDGSELETFEIGGEQLQMPGTYQPEQVWQTRDESGPDSELGQNVLQGVHIYLNDYFNQQVINDLRGLEEKHQYPLDDAYRQFIINDVKNQLPTRIHYYLKNSIRETKDEQALIQHITKKIHWDIVKAFDVFIGNLPKKKGED</sequence>
<accession>A0ABV9GI11</accession>
<keyword evidence="1" id="KW-0175">Coiled coil</keyword>
<dbReference type="InterPro" id="IPR019673">
    <property type="entry name" value="Spore_germination_GerPC"/>
</dbReference>
<organism evidence="2 3">
    <name type="scientific">Camelliibacillus cellulosilyticus</name>
    <dbReference type="NCBI Taxonomy" id="2174486"/>
    <lineage>
        <taxon>Bacteria</taxon>
        <taxon>Bacillati</taxon>
        <taxon>Bacillota</taxon>
        <taxon>Bacilli</taxon>
        <taxon>Bacillales</taxon>
        <taxon>Sporolactobacillaceae</taxon>
        <taxon>Camelliibacillus</taxon>
    </lineage>
</organism>
<keyword evidence="3" id="KW-1185">Reference proteome</keyword>
<proteinExistence type="predicted"/>
<dbReference type="EMBL" id="JBHSFW010000001">
    <property type="protein sequence ID" value="MFC4617753.1"/>
    <property type="molecule type" value="Genomic_DNA"/>
</dbReference>